<evidence type="ECO:0000313" key="3">
    <source>
        <dbReference type="Proteomes" id="UP000183567"/>
    </source>
</evidence>
<feature type="region of interest" description="Disordered" evidence="1">
    <location>
        <begin position="114"/>
        <end position="154"/>
    </location>
</feature>
<dbReference type="Proteomes" id="UP000183567">
    <property type="component" value="Unassembled WGS sequence"/>
</dbReference>
<feature type="compositionally biased region" description="Low complexity" evidence="1">
    <location>
        <begin position="220"/>
        <end position="239"/>
    </location>
</feature>
<organism evidence="2 3">
    <name type="scientific">Rhizopogon vesiculosus</name>
    <dbReference type="NCBI Taxonomy" id="180088"/>
    <lineage>
        <taxon>Eukaryota</taxon>
        <taxon>Fungi</taxon>
        <taxon>Dikarya</taxon>
        <taxon>Basidiomycota</taxon>
        <taxon>Agaricomycotina</taxon>
        <taxon>Agaricomycetes</taxon>
        <taxon>Agaricomycetidae</taxon>
        <taxon>Boletales</taxon>
        <taxon>Suillineae</taxon>
        <taxon>Rhizopogonaceae</taxon>
        <taxon>Rhizopogon</taxon>
    </lineage>
</organism>
<evidence type="ECO:0000313" key="2">
    <source>
        <dbReference type="EMBL" id="OJA13089.1"/>
    </source>
</evidence>
<keyword evidence="3" id="KW-1185">Reference proteome</keyword>
<gene>
    <name evidence="2" type="ORF">AZE42_09244</name>
</gene>
<feature type="region of interest" description="Disordered" evidence="1">
    <location>
        <begin position="199"/>
        <end position="250"/>
    </location>
</feature>
<evidence type="ECO:0000256" key="1">
    <source>
        <dbReference type="SAM" id="MobiDB-lite"/>
    </source>
</evidence>
<protein>
    <submittedName>
        <fullName evidence="2">Uncharacterized protein</fullName>
    </submittedName>
</protein>
<sequence length="267" mass="29197">MNTAKSINVCTTTIKISRITLLHLEDFGEWDDRDRLRTLTTNPLTSSNPARGTSDFWNHSCLPSHMNNTHLTMRAARIFSLLTIAILSRKCLSGTMEATHTHLTGAYASHAPAGGFAPPPGLPPQYGYDSSQAQGESSRGAVSDYYNGLPQGQQVHSYSHIPDIAATHSDSPNPALYQQYHEAAQGLHTETLKIATANHQQGGRPQGGSQAVTHTPQDRPSSAQQGGRPSGRQPQGRPQSAEEYADMRRQLDTRWKQIDKFESSVKA</sequence>
<reference evidence="2 3" key="1">
    <citation type="submission" date="2016-03" db="EMBL/GenBank/DDBJ databases">
        <title>Comparative genomics of the ectomycorrhizal sister species Rhizopogon vinicolor and Rhizopogon vesiculosus (Basidiomycota: Boletales) reveals a divergence of the mating type B locus.</title>
        <authorList>
            <person name="Mujic A.B."/>
            <person name="Kuo A."/>
            <person name="Tritt A."/>
            <person name="Lipzen A."/>
            <person name="Chen C."/>
            <person name="Johnson J."/>
            <person name="Sharma A."/>
            <person name="Barry K."/>
            <person name="Grigoriev I.V."/>
            <person name="Spatafora J.W."/>
        </authorList>
    </citation>
    <scope>NUCLEOTIDE SEQUENCE [LARGE SCALE GENOMIC DNA]</scope>
    <source>
        <strain evidence="2 3">AM-OR11-056</strain>
    </source>
</reference>
<name>A0A1J8QHJ5_9AGAM</name>
<feature type="compositionally biased region" description="Polar residues" evidence="1">
    <location>
        <begin position="128"/>
        <end position="137"/>
    </location>
</feature>
<accession>A0A1J8QHJ5</accession>
<proteinExistence type="predicted"/>
<dbReference type="AlphaFoldDB" id="A0A1J8QHJ5"/>
<comment type="caution">
    <text evidence="2">The sequence shown here is derived from an EMBL/GenBank/DDBJ whole genome shotgun (WGS) entry which is preliminary data.</text>
</comment>
<dbReference type="EMBL" id="LVVM01004369">
    <property type="protein sequence ID" value="OJA13089.1"/>
    <property type="molecule type" value="Genomic_DNA"/>
</dbReference>
<feature type="compositionally biased region" description="Polar residues" evidence="1">
    <location>
        <begin position="199"/>
        <end position="219"/>
    </location>
</feature>